<evidence type="ECO:0000313" key="1">
    <source>
        <dbReference type="EMBL" id="KAG5185582.1"/>
    </source>
</evidence>
<reference evidence="1" key="1">
    <citation type="submission" date="2021-02" db="EMBL/GenBank/DDBJ databases">
        <title>First Annotated Genome of the Yellow-green Alga Tribonema minus.</title>
        <authorList>
            <person name="Mahan K.M."/>
        </authorList>
    </citation>
    <scope>NUCLEOTIDE SEQUENCE</scope>
    <source>
        <strain evidence="1">UTEX B ZZ1240</strain>
    </source>
</reference>
<proteinExistence type="predicted"/>
<organism evidence="1 2">
    <name type="scientific">Tribonema minus</name>
    <dbReference type="NCBI Taxonomy" id="303371"/>
    <lineage>
        <taxon>Eukaryota</taxon>
        <taxon>Sar</taxon>
        <taxon>Stramenopiles</taxon>
        <taxon>Ochrophyta</taxon>
        <taxon>PX clade</taxon>
        <taxon>Xanthophyceae</taxon>
        <taxon>Tribonematales</taxon>
        <taxon>Tribonemataceae</taxon>
        <taxon>Tribonema</taxon>
    </lineage>
</organism>
<accession>A0A835Z153</accession>
<name>A0A835Z153_9STRA</name>
<keyword evidence="2" id="KW-1185">Reference proteome</keyword>
<gene>
    <name evidence="1" type="ORF">JKP88DRAFT_254879</name>
</gene>
<comment type="caution">
    <text evidence="1">The sequence shown here is derived from an EMBL/GenBank/DDBJ whole genome shotgun (WGS) entry which is preliminary data.</text>
</comment>
<sequence length="1118" mass="122669">MAQQMELLPLQLQGCCLFSCLCPHFMHAPRMRTLSFQTAQSSRTSMPNDERRTRLDAVLDSARDRFSDFMWERLDTVRAALAEQDICEVRTFQTLSHEALRSVPGVTAGLAAALKFAFPPYLRTSMAADDRRNRLDALLDSAREHFSDTKWQALDDRVRTALAEQGMCEASDFRYDFITIQVLTSISGVTIGLAQALKAAFSVEMTSRGSNAICSSQEKYLTAVDGPCGAQLAAGVQIGCNYTLAFCMPLLLKLSMPPKVFLKVVQQFLQGCNADWLTAGRQTSTPGSSSSSSLIGWLLTSMSHWVPRRLPVQAKSVIPRTDDPKAPRWSWLPHYTRRSFQTHHVRKKACIGTGRHPVTNAPVCGNSPRWPIIEDWDRLVARIMQLACADLALQLPSALKTALSKASGVMLNLQSTLCLECLVSRPGSYAVQQVGQIKTFLESDAYTPRRAGDEPGKPNLDDLQRRMKHNITSGNNMGHERKAAAFKHLFEIQGFEQGLRAIGLAPGRADNAAEGWLLETVVSADNFTDVDGIYWLSEANIQDLKEALCPHFRRDGEHFRHLQAKLHLAEAFLTLAAAADKVWLTIICDCTPSNAPLKAVQTGLARLIASAPRNRHYLRPGRRAPAWQQSRLAPGTSLLSLLIRVNVQLENPAAIAAALRQNIVDEIQRRARTTCAGFEVDCAIAHEEHGFCAVSGGVRKVKLLVVQLSPPDVSLTTYAAWARPCIAAVTAAVSSSAPHAIVRPGEPGAVFRNGGGGSVMGGIFKKRAIDAVNREGVAADSEPARAYPCFPMGQNDLLCIAGNIAQLPPTDAVPPQMALCTLPALPVQAKVRVRVTEISMHMGFKYTSDDVTKKQHQLQVLGRWVEQGPSQSRFFTGFFPDIVPELQRQDVVQLYNDAGRVQERRAQTYFILNHHGVRRLLDRGVLQEWATLEDCAREIIRQAATLREQLPVVCDIYSAGLGPGLQIEYNYTLAFYKLLLPVELGIRPALSKRHYTRRSFGVAIGVHINNAEEPEVMIVAAHAVLPLEPRPDERLWEPNPLYLTSQARASIAAGAPVAGHAVDGVRRKGAGSLSATALNGYHMSGTAMDNVVWHRGGSSNPATVLQLLVAIARVAVTQ</sequence>
<protein>
    <submittedName>
        <fullName evidence="1">Uncharacterized protein</fullName>
    </submittedName>
</protein>
<dbReference type="EMBL" id="JAFCMP010000126">
    <property type="protein sequence ID" value="KAG5185582.1"/>
    <property type="molecule type" value="Genomic_DNA"/>
</dbReference>
<evidence type="ECO:0000313" key="2">
    <source>
        <dbReference type="Proteomes" id="UP000664859"/>
    </source>
</evidence>
<dbReference type="Proteomes" id="UP000664859">
    <property type="component" value="Unassembled WGS sequence"/>
</dbReference>
<dbReference type="AlphaFoldDB" id="A0A835Z153"/>